<name>A0A450VUR7_9GAMM</name>
<proteinExistence type="predicted"/>
<protein>
    <submittedName>
        <fullName evidence="1">Uncharacterized protein</fullName>
    </submittedName>
</protein>
<evidence type="ECO:0000313" key="1">
    <source>
        <dbReference type="EMBL" id="VFK08529.1"/>
    </source>
</evidence>
<reference evidence="1" key="1">
    <citation type="submission" date="2019-02" db="EMBL/GenBank/DDBJ databases">
        <authorList>
            <person name="Gruber-Vodicka R. H."/>
            <person name="Seah K. B. B."/>
        </authorList>
    </citation>
    <scope>NUCLEOTIDE SEQUENCE</scope>
    <source>
        <strain evidence="1">BECK_SA2B15</strain>
    </source>
</reference>
<dbReference type="EMBL" id="CAADFG010000870">
    <property type="protein sequence ID" value="VFK08529.1"/>
    <property type="molecule type" value="Genomic_DNA"/>
</dbReference>
<sequence length="101" mass="11688">MTIDSKETKLRTCLRIPQKGYVPATKYVNVNWKTVSFGCPEVLARLSVWDFEAERLATVEENLNPLQRLEPLGLGHYGHFLMIPNFRLPSSSLYVEVMRYL</sequence>
<dbReference type="AlphaFoldDB" id="A0A450VUR7"/>
<organism evidence="1">
    <name type="scientific">Candidatus Kentrum eta</name>
    <dbReference type="NCBI Taxonomy" id="2126337"/>
    <lineage>
        <taxon>Bacteria</taxon>
        <taxon>Pseudomonadati</taxon>
        <taxon>Pseudomonadota</taxon>
        <taxon>Gammaproteobacteria</taxon>
        <taxon>Candidatus Kentrum</taxon>
    </lineage>
</organism>
<gene>
    <name evidence="1" type="ORF">BECKH772A_GA0070896_108701</name>
</gene>
<accession>A0A450VUR7</accession>